<dbReference type="PANTHER" id="PTHR23513:SF11">
    <property type="entry name" value="STAPHYLOFERRIN A TRANSPORTER"/>
    <property type="match status" value="1"/>
</dbReference>
<comment type="caution">
    <text evidence="7">The sequence shown here is derived from an EMBL/GenBank/DDBJ whole genome shotgun (WGS) entry which is preliminary data.</text>
</comment>
<feature type="transmembrane region" description="Helical" evidence="6">
    <location>
        <begin position="188"/>
        <end position="207"/>
    </location>
</feature>
<evidence type="ECO:0000256" key="1">
    <source>
        <dbReference type="ARBA" id="ARBA00004651"/>
    </source>
</evidence>
<dbReference type="InterPro" id="IPR011701">
    <property type="entry name" value="MFS"/>
</dbReference>
<feature type="transmembrane region" description="Helical" evidence="6">
    <location>
        <begin position="278"/>
        <end position="297"/>
    </location>
</feature>
<feature type="transmembrane region" description="Helical" evidence="6">
    <location>
        <begin position="66"/>
        <end position="86"/>
    </location>
</feature>
<name>A0ABN3K999_9ACTN</name>
<feature type="transmembrane region" description="Helical" evidence="6">
    <location>
        <begin position="388"/>
        <end position="409"/>
    </location>
</feature>
<dbReference type="Gene3D" id="1.20.1250.20">
    <property type="entry name" value="MFS general substrate transporter like domains"/>
    <property type="match status" value="1"/>
</dbReference>
<dbReference type="PANTHER" id="PTHR23513">
    <property type="entry name" value="INTEGRAL MEMBRANE EFFLUX PROTEIN-RELATED"/>
    <property type="match status" value="1"/>
</dbReference>
<dbReference type="InterPro" id="IPR036259">
    <property type="entry name" value="MFS_trans_sf"/>
</dbReference>
<organism evidence="7 8">
    <name type="scientific">Actinomadura vinacea</name>
    <dbReference type="NCBI Taxonomy" id="115336"/>
    <lineage>
        <taxon>Bacteria</taxon>
        <taxon>Bacillati</taxon>
        <taxon>Actinomycetota</taxon>
        <taxon>Actinomycetes</taxon>
        <taxon>Streptosporangiales</taxon>
        <taxon>Thermomonosporaceae</taxon>
        <taxon>Actinomadura</taxon>
    </lineage>
</organism>
<keyword evidence="4 6" id="KW-1133">Transmembrane helix</keyword>
<sequence>MDAVVLPFGERGGVEPSRGEAAACGAGDRGEVRAGPLDHFGWPGRSCTLRMVALSALVYARTGSPLLAAVAFGIGFLPQVLGGALLGSLADRLRPRPLVAGVYALEAGAAAALALLDPPIAVCLLLVAVVACVTPVMSGAVYRLAAEVLPGDGYVLGRSLMMVAASVAQLLGLAFGGVAVVALGARQALLVACAVYAVAALLVRVLLEDLPPAPPSGGAGGGAAGSFVGASWAVNRRLLADRTVRVVLLAQWLPVSFVAGAESLLFPYAQVRGFAEGAGAFLLACLPVGMMAGNLVGGRLLGPGTRERLVVPLMVLFGLPLAAAVPLPVAAVLLGVTGASLAYELGLQRRFVDVVAAGARGQAFGLLSTGTMTLQGVGPVVFGGVAEVAGVGAAIASAGAATLVVALSLRRGLSRPSAAPVADADAGSAPRPAA</sequence>
<dbReference type="SUPFAM" id="SSF103473">
    <property type="entry name" value="MFS general substrate transporter"/>
    <property type="match status" value="1"/>
</dbReference>
<proteinExistence type="predicted"/>
<evidence type="ECO:0000256" key="4">
    <source>
        <dbReference type="ARBA" id="ARBA00022989"/>
    </source>
</evidence>
<protein>
    <submittedName>
        <fullName evidence="7">MFS transporter</fullName>
    </submittedName>
</protein>
<feature type="transmembrane region" description="Helical" evidence="6">
    <location>
        <begin position="309"/>
        <end position="336"/>
    </location>
</feature>
<feature type="transmembrane region" description="Helical" evidence="6">
    <location>
        <begin position="246"/>
        <end position="266"/>
    </location>
</feature>
<evidence type="ECO:0000313" key="8">
    <source>
        <dbReference type="Proteomes" id="UP001501231"/>
    </source>
</evidence>
<keyword evidence="8" id="KW-1185">Reference proteome</keyword>
<evidence type="ECO:0000256" key="2">
    <source>
        <dbReference type="ARBA" id="ARBA00022475"/>
    </source>
</evidence>
<evidence type="ECO:0000256" key="5">
    <source>
        <dbReference type="ARBA" id="ARBA00023136"/>
    </source>
</evidence>
<evidence type="ECO:0000313" key="7">
    <source>
        <dbReference type="EMBL" id="GAA2453190.1"/>
    </source>
</evidence>
<feature type="transmembrane region" description="Helical" evidence="6">
    <location>
        <begin position="123"/>
        <end position="142"/>
    </location>
</feature>
<dbReference type="EMBL" id="BAAARW010000039">
    <property type="protein sequence ID" value="GAA2453190.1"/>
    <property type="molecule type" value="Genomic_DNA"/>
</dbReference>
<feature type="transmembrane region" description="Helical" evidence="6">
    <location>
        <begin position="162"/>
        <end position="181"/>
    </location>
</feature>
<comment type="subcellular location">
    <subcellularLocation>
        <location evidence="1">Cell membrane</location>
        <topology evidence="1">Multi-pass membrane protein</topology>
    </subcellularLocation>
</comment>
<dbReference type="Pfam" id="PF07690">
    <property type="entry name" value="MFS_1"/>
    <property type="match status" value="1"/>
</dbReference>
<gene>
    <name evidence="7" type="ORF">GCM10010191_84670</name>
</gene>
<evidence type="ECO:0000256" key="3">
    <source>
        <dbReference type="ARBA" id="ARBA00022692"/>
    </source>
</evidence>
<keyword evidence="2" id="KW-1003">Cell membrane</keyword>
<keyword evidence="5 6" id="KW-0472">Membrane</keyword>
<reference evidence="7 8" key="1">
    <citation type="journal article" date="2019" name="Int. J. Syst. Evol. Microbiol.">
        <title>The Global Catalogue of Microorganisms (GCM) 10K type strain sequencing project: providing services to taxonomists for standard genome sequencing and annotation.</title>
        <authorList>
            <consortium name="The Broad Institute Genomics Platform"/>
            <consortium name="The Broad Institute Genome Sequencing Center for Infectious Disease"/>
            <person name="Wu L."/>
            <person name="Ma J."/>
        </authorList>
    </citation>
    <scope>NUCLEOTIDE SEQUENCE [LARGE SCALE GENOMIC DNA]</scope>
    <source>
        <strain evidence="7 8">JCM 3325</strain>
    </source>
</reference>
<accession>A0ABN3K999</accession>
<keyword evidence="3 6" id="KW-0812">Transmembrane</keyword>
<dbReference type="Proteomes" id="UP001501231">
    <property type="component" value="Unassembled WGS sequence"/>
</dbReference>
<evidence type="ECO:0000256" key="6">
    <source>
        <dbReference type="SAM" id="Phobius"/>
    </source>
</evidence>
<feature type="transmembrane region" description="Helical" evidence="6">
    <location>
        <begin position="213"/>
        <end position="234"/>
    </location>
</feature>